<accession>A0A9P6NLQ8</accession>
<gene>
    <name evidence="1" type="ORF">CROQUDRAFT_131997</name>
</gene>
<proteinExistence type="predicted"/>
<name>A0A9P6NLQ8_9BASI</name>
<dbReference type="EMBL" id="MU167238">
    <property type="protein sequence ID" value="KAG0148333.1"/>
    <property type="molecule type" value="Genomic_DNA"/>
</dbReference>
<dbReference type="OrthoDB" id="63533at2759"/>
<reference evidence="1" key="1">
    <citation type="submission" date="2013-11" db="EMBL/GenBank/DDBJ databases">
        <title>Genome sequence of the fusiform rust pathogen reveals effectors for host alternation and coevolution with pine.</title>
        <authorList>
            <consortium name="DOE Joint Genome Institute"/>
            <person name="Smith K."/>
            <person name="Pendleton A."/>
            <person name="Kubisiak T."/>
            <person name="Anderson C."/>
            <person name="Salamov A."/>
            <person name="Aerts A."/>
            <person name="Riley R."/>
            <person name="Clum A."/>
            <person name="Lindquist E."/>
            <person name="Ence D."/>
            <person name="Campbell M."/>
            <person name="Kronenberg Z."/>
            <person name="Feau N."/>
            <person name="Dhillon B."/>
            <person name="Hamelin R."/>
            <person name="Burleigh J."/>
            <person name="Smith J."/>
            <person name="Yandell M."/>
            <person name="Nelson C."/>
            <person name="Grigoriev I."/>
            <person name="Davis J."/>
        </authorList>
    </citation>
    <scope>NUCLEOTIDE SEQUENCE</scope>
    <source>
        <strain evidence="1">G11</strain>
    </source>
</reference>
<protein>
    <submittedName>
        <fullName evidence="1">Uncharacterized protein</fullName>
    </submittedName>
</protein>
<keyword evidence="2" id="KW-1185">Reference proteome</keyword>
<comment type="caution">
    <text evidence="1">The sequence shown here is derived from an EMBL/GenBank/DDBJ whole genome shotgun (WGS) entry which is preliminary data.</text>
</comment>
<evidence type="ECO:0000313" key="2">
    <source>
        <dbReference type="Proteomes" id="UP000886653"/>
    </source>
</evidence>
<evidence type="ECO:0000313" key="1">
    <source>
        <dbReference type="EMBL" id="KAG0148333.1"/>
    </source>
</evidence>
<sequence>MVTEAPERDCLVIYRIIGNDLPPRHSPHQTLTNLKFLLEHESDFEHLPSLIPSQTYVNGTQSKSDLQVELKKQSNQVGSLNVRKYYILNRIANETQFKQVSNLLLNSGVASNRILTIPFEMAEYEKRELRSTRLQGDHWGGKGHETGELKVGLEAIEEDVDLISADEKRRWAMGRLRALDSIYHEKNLYAMNNNGGRNFALTHGRAQADARWVLALDGNCFFTPAALTDLVDGLVEQEARAARTGTRPASHVVVPMSRLLDNREVLVNNTAQVDGEKDLKPMSVEEPQIGFRFSSNATYSNRMRYGRRSKVELLWRLGAIQRNRERVQRTIPEWESDERELITEASYGSIRRDSEQLDFVMAGWVHRLFSGDDRRQEEPTEMAISRRSINRIKGIVWFLEALDQRRLVRQPTIDHPQLFNLNFSQLAELRISNSHASLALKQRIGTLATSMLVNSSDLHRPIHAFVFALTDYLTQQFQFRSKALELIRADLLVTQPPESHLSRPSRASIDPIGYYFPPRPSTTRSGPDQPELSLLPSRLTEPDSTFYLDTISLLFINSSSPFLPQLTSTEIEKLFNTFNAQTDHLIHLQPNPSLHPIQIDLQLAALASFTQNARLLNRILTRTHLRKACDNRPEHLQSDLTIGLGNLDLKPEWYCTAIYM</sequence>
<dbReference type="AlphaFoldDB" id="A0A9P6NLQ8"/>
<dbReference type="Proteomes" id="UP000886653">
    <property type="component" value="Unassembled WGS sequence"/>
</dbReference>
<organism evidence="1 2">
    <name type="scientific">Cronartium quercuum f. sp. fusiforme G11</name>
    <dbReference type="NCBI Taxonomy" id="708437"/>
    <lineage>
        <taxon>Eukaryota</taxon>
        <taxon>Fungi</taxon>
        <taxon>Dikarya</taxon>
        <taxon>Basidiomycota</taxon>
        <taxon>Pucciniomycotina</taxon>
        <taxon>Pucciniomycetes</taxon>
        <taxon>Pucciniales</taxon>
        <taxon>Coleosporiaceae</taxon>
        <taxon>Cronartium</taxon>
    </lineage>
</organism>